<dbReference type="AlphaFoldDB" id="A0A2U0U4Q2"/>
<proteinExistence type="predicted"/>
<keyword evidence="2" id="KW-1185">Reference proteome</keyword>
<evidence type="ECO:0000313" key="2">
    <source>
        <dbReference type="Proteomes" id="UP000245870"/>
    </source>
</evidence>
<dbReference type="Proteomes" id="UP000245870">
    <property type="component" value="Unassembled WGS sequence"/>
</dbReference>
<gene>
    <name evidence="1" type="ORF">C7379_11512</name>
</gene>
<name>A0A2U0U4Q2_9BACT</name>
<reference evidence="1 2" key="1">
    <citation type="submission" date="2018-05" db="EMBL/GenBank/DDBJ databases">
        <title>Genomic Encyclopedia of Type Strains, Phase IV (KMG-IV): sequencing the most valuable type-strain genomes for metagenomic binning, comparative biology and taxonomic classification.</title>
        <authorList>
            <person name="Goeker M."/>
        </authorList>
    </citation>
    <scope>NUCLEOTIDE SEQUENCE [LARGE SCALE GENOMIC DNA]</scope>
    <source>
        <strain evidence="1 2">DSM 100333</strain>
    </source>
</reference>
<comment type="caution">
    <text evidence="1">The sequence shown here is derived from an EMBL/GenBank/DDBJ whole genome shotgun (WGS) entry which is preliminary data.</text>
</comment>
<dbReference type="EMBL" id="QENY01000015">
    <property type="protein sequence ID" value="PVX51661.1"/>
    <property type="molecule type" value="Genomic_DNA"/>
</dbReference>
<protein>
    <submittedName>
        <fullName evidence="1">Uncharacterized protein</fullName>
    </submittedName>
</protein>
<organism evidence="1 2">
    <name type="scientific">Hallella colorans</name>
    <dbReference type="NCBI Taxonomy" id="1703337"/>
    <lineage>
        <taxon>Bacteria</taxon>
        <taxon>Pseudomonadati</taxon>
        <taxon>Bacteroidota</taxon>
        <taxon>Bacteroidia</taxon>
        <taxon>Bacteroidales</taxon>
        <taxon>Prevotellaceae</taxon>
        <taxon>Hallella</taxon>
    </lineage>
</organism>
<sequence>MSTPPFFQKITLEENHSNRVKGLFKLPLERNRNAFTV</sequence>
<evidence type="ECO:0000313" key="1">
    <source>
        <dbReference type="EMBL" id="PVX51661.1"/>
    </source>
</evidence>
<accession>A0A2U0U4Q2</accession>